<keyword evidence="8" id="KW-0809">Transit peptide</keyword>
<dbReference type="GO" id="GO:0005789">
    <property type="term" value="C:endoplasmic reticulum membrane"/>
    <property type="evidence" value="ECO:0007669"/>
    <property type="project" value="UniProtKB-SubCell"/>
</dbReference>
<dbReference type="InterPro" id="IPR011990">
    <property type="entry name" value="TPR-like_helical_dom_sf"/>
</dbReference>
<evidence type="ECO:0000313" key="23">
    <source>
        <dbReference type="Proteomes" id="UP000095767"/>
    </source>
</evidence>
<keyword evidence="16" id="KW-0539">Nucleus</keyword>
<evidence type="ECO:0000256" key="3">
    <source>
        <dbReference type="ARBA" id="ARBA00007163"/>
    </source>
</evidence>
<evidence type="ECO:0000259" key="21">
    <source>
        <dbReference type="PROSITE" id="PS50217"/>
    </source>
</evidence>
<dbReference type="GO" id="GO:0005739">
    <property type="term" value="C:mitochondrion"/>
    <property type="evidence" value="ECO:0007669"/>
    <property type="project" value="TreeGrafter"/>
</dbReference>
<dbReference type="SMART" id="SM00338">
    <property type="entry name" value="BRLZ"/>
    <property type="match status" value="1"/>
</dbReference>
<dbReference type="STRING" id="888268.A0A1E5WB67"/>
<dbReference type="SUPFAM" id="SSF57959">
    <property type="entry name" value="Leucine zipper domain"/>
    <property type="match status" value="1"/>
</dbReference>
<evidence type="ECO:0000256" key="11">
    <source>
        <dbReference type="ARBA" id="ARBA00023125"/>
    </source>
</evidence>
<feature type="region of interest" description="Disordered" evidence="19">
    <location>
        <begin position="579"/>
        <end position="615"/>
    </location>
</feature>
<protein>
    <submittedName>
        <fullName evidence="22">Pentatricopeptide repeat-containing protein</fullName>
    </submittedName>
</protein>
<keyword evidence="14" id="KW-0325">Glycoprotein</keyword>
<dbReference type="Pfam" id="PF00170">
    <property type="entry name" value="bZIP_1"/>
    <property type="match status" value="1"/>
</dbReference>
<feature type="compositionally biased region" description="Low complexity" evidence="19">
    <location>
        <begin position="97"/>
        <end position="106"/>
    </location>
</feature>
<evidence type="ECO:0000256" key="20">
    <source>
        <dbReference type="SAM" id="Phobius"/>
    </source>
</evidence>
<dbReference type="OrthoDB" id="429961at2759"/>
<dbReference type="GO" id="GO:0003677">
    <property type="term" value="F:DNA binding"/>
    <property type="evidence" value="ECO:0007669"/>
    <property type="project" value="UniProtKB-KW"/>
</dbReference>
<name>A0A1E5WB67_9POAL</name>
<dbReference type="AlphaFoldDB" id="A0A1E5WB67"/>
<dbReference type="GO" id="GO:0006986">
    <property type="term" value="P:response to unfolded protein"/>
    <property type="evidence" value="ECO:0007669"/>
    <property type="project" value="UniProtKB-KW"/>
</dbReference>
<feature type="compositionally biased region" description="Low complexity" evidence="19">
    <location>
        <begin position="66"/>
        <end position="82"/>
    </location>
</feature>
<dbReference type="CDD" id="cd14704">
    <property type="entry name" value="bZIP_HY5-like"/>
    <property type="match status" value="1"/>
</dbReference>
<dbReference type="PROSITE" id="PS50217">
    <property type="entry name" value="BZIP"/>
    <property type="match status" value="1"/>
</dbReference>
<reference evidence="22 23" key="1">
    <citation type="submission" date="2016-09" db="EMBL/GenBank/DDBJ databases">
        <title>The draft genome of Dichanthelium oligosanthes: A C3 panicoid grass species.</title>
        <authorList>
            <person name="Studer A.J."/>
            <person name="Schnable J.C."/>
            <person name="Brutnell T.P."/>
        </authorList>
    </citation>
    <scope>NUCLEOTIDE SEQUENCE [LARGE SCALE GENOMIC DNA]</scope>
    <source>
        <strain evidence="23">cv. Kellogg 1175</strain>
        <tissue evidence="22">Leaf</tissue>
    </source>
</reference>
<evidence type="ECO:0000256" key="16">
    <source>
        <dbReference type="ARBA" id="ARBA00023242"/>
    </source>
</evidence>
<keyword evidence="7" id="KW-0256">Endoplasmic reticulum</keyword>
<keyword evidence="15" id="KW-0834">Unfolded protein response</keyword>
<evidence type="ECO:0000256" key="12">
    <source>
        <dbReference type="ARBA" id="ARBA00023136"/>
    </source>
</evidence>
<feature type="compositionally biased region" description="Low complexity" evidence="19">
    <location>
        <begin position="583"/>
        <end position="600"/>
    </location>
</feature>
<evidence type="ECO:0000256" key="17">
    <source>
        <dbReference type="ARBA" id="ARBA00056763"/>
    </source>
</evidence>
<dbReference type="GO" id="GO:0003700">
    <property type="term" value="F:DNA-binding transcription factor activity"/>
    <property type="evidence" value="ECO:0007669"/>
    <property type="project" value="InterPro"/>
</dbReference>
<evidence type="ECO:0000256" key="18">
    <source>
        <dbReference type="PROSITE-ProRule" id="PRU00708"/>
    </source>
</evidence>
<comment type="subcellular location">
    <subcellularLocation>
        <location evidence="2">Endoplasmic reticulum membrane</location>
        <topology evidence="2">Single-pass membrane protein</topology>
    </subcellularLocation>
    <subcellularLocation>
        <location evidence="1">Nucleus</location>
    </subcellularLocation>
</comment>
<evidence type="ECO:0000256" key="7">
    <source>
        <dbReference type="ARBA" id="ARBA00022824"/>
    </source>
</evidence>
<gene>
    <name evidence="22" type="ORF">BAE44_0004372</name>
</gene>
<sequence length="1092" mass="119524">MGEPTLLAPAAADPFADLPFPEFQPPVDGDNFAFEDFDLEDLDLDVDFDLDLFASDGQLSQPPPLATSSSSAGSPEGGSSSPGAGGDGGLRNEESSESSSRSASGTDGSGKGKGEEDDEAKRRARLVRNRESAHLSRQRKKQYVEELEGKVKAMQATIADLSTRISCVTAENAALKQQLGGAAPPLPMYPALYPLPMPWMHPAYAMRGSQVPLVPIPRLKHRQPAPAAAEPPAKKARKTKKVASVSLLGLLCLVMLCGCLIPAVNRMYGSVDAGEGSAFGPSHHGRVLAVEGPRDSVSDSIDPKPPQSASETLPALLYLPKNGKHVKINGNLVIKSIVASEKASSRMSGYNGKSPQNQGKEETSLAIPGYVAEAGQVKESTTGMKNKLMALAPADGTMYMEDDGLLPQWFSEAMSGPLLSSGMCTEVFQFDVSPSSANANGIVPVYSNAMSNSSQNFTENLPSHHPHTVKNRRISYSEAIPLRGSTSNDTEHLKTPPKNESFGNTKPVSSVVVSVLADPREAGDGNGEGRISSKSLSRIFVVDLNTDAPACRRKPAPSRHDMASSSLFAAARRLLRLGGRGRSGIAPSRAAASSSRSNSAETRPPPARPPSLQSTLWPLGHPGTLLVPEIELWAARPGNRLRSVELHRIVKELRKRRRHRQALEVDTLPSRQLPLLLGCWCWLAHAKATIANKHVIGQHFSTVSEWMNLKSHVKFLPKDHAVHLDLIGEIHGVEAAEIYFNNLSDNDKTEKPYGALLNCYTRELLVDKALAHFQKMKELGFVFSTLPYNNLMCLYTNLGQHERVPSVMAKMKSNGIIPDNFSYRICINSYGTRADFFGLENTLEEMECEPQITVDWNTYAVVANNYIKGNLREKAYSALQKAESKIDKRDADSYNHLISLYGHLGDKSEVKRLWALQMLNCKRHINKDYTTMLAVLMKLDEITEAEALLKEWESSKNAFDFQVPNVLLTGYRQKDLLDKAEMLLDDFLKKGKKPTSTSWAIVAIGYAEKGNVVKVYELTKNALCVYAPNSGWIPRPSMIEMILKYLGDEGELKDVETFVDLLKVAVPMNSDMVEALSRARAREEKKVEETNS</sequence>
<keyword evidence="12 20" id="KW-0472">Membrane</keyword>
<evidence type="ECO:0000256" key="2">
    <source>
        <dbReference type="ARBA" id="ARBA00004389"/>
    </source>
</evidence>
<comment type="function">
    <text evidence="17">Transcription factor involved in endoplasmic reticulum (ER) stress response. Acts as a ER stress sensor and activates the transcription factor BZIP50 and the chaperone BIP1.</text>
</comment>
<keyword evidence="5 20" id="KW-0812">Transmembrane</keyword>
<comment type="similarity">
    <text evidence="3">Belongs to the bZIP family.</text>
</comment>
<dbReference type="InterPro" id="IPR002885">
    <property type="entry name" value="PPR_rpt"/>
</dbReference>
<dbReference type="EMBL" id="LWDX02014778">
    <property type="protein sequence ID" value="OEL34605.1"/>
    <property type="molecule type" value="Genomic_DNA"/>
</dbReference>
<dbReference type="FunFam" id="1.20.5.170:FF:000085">
    <property type="entry name" value="bZIP transcription factor 49"/>
    <property type="match status" value="1"/>
</dbReference>
<dbReference type="GO" id="GO:0034976">
    <property type="term" value="P:response to endoplasmic reticulum stress"/>
    <property type="evidence" value="ECO:0007669"/>
    <property type="project" value="UniProtKB-ARBA"/>
</dbReference>
<feature type="region of interest" description="Disordered" evidence="19">
    <location>
        <begin position="54"/>
        <end position="140"/>
    </location>
</feature>
<feature type="transmembrane region" description="Helical" evidence="20">
    <location>
        <begin position="242"/>
        <end position="264"/>
    </location>
</feature>
<accession>A0A1E5WB67</accession>
<dbReference type="Gene3D" id="1.20.5.170">
    <property type="match status" value="1"/>
</dbReference>
<dbReference type="NCBIfam" id="TIGR00756">
    <property type="entry name" value="PPR"/>
    <property type="match status" value="1"/>
</dbReference>
<evidence type="ECO:0000256" key="5">
    <source>
        <dbReference type="ARBA" id="ARBA00022692"/>
    </source>
</evidence>
<feature type="compositionally biased region" description="Low complexity" evidence="19">
    <location>
        <begin position="1"/>
        <end position="21"/>
    </location>
</feature>
<evidence type="ECO:0000256" key="8">
    <source>
        <dbReference type="ARBA" id="ARBA00022946"/>
    </source>
</evidence>
<keyword evidence="6" id="KW-0677">Repeat</keyword>
<keyword evidence="13" id="KW-0804">Transcription</keyword>
<dbReference type="PROSITE" id="PS51375">
    <property type="entry name" value="PPR"/>
    <property type="match status" value="2"/>
</dbReference>
<feature type="domain" description="BZIP" evidence="21">
    <location>
        <begin position="119"/>
        <end position="179"/>
    </location>
</feature>
<comment type="similarity">
    <text evidence="4">Belongs to the PPR family. P subfamily.</text>
</comment>
<keyword evidence="9 20" id="KW-1133">Transmembrane helix</keyword>
<dbReference type="FunFam" id="1.25.40.10:FF:001540">
    <property type="entry name" value="Os07g0598500 protein"/>
    <property type="match status" value="1"/>
</dbReference>
<organism evidence="22 23">
    <name type="scientific">Dichanthelium oligosanthes</name>
    <dbReference type="NCBI Taxonomy" id="888268"/>
    <lineage>
        <taxon>Eukaryota</taxon>
        <taxon>Viridiplantae</taxon>
        <taxon>Streptophyta</taxon>
        <taxon>Embryophyta</taxon>
        <taxon>Tracheophyta</taxon>
        <taxon>Spermatophyta</taxon>
        <taxon>Magnoliopsida</taxon>
        <taxon>Liliopsida</taxon>
        <taxon>Poales</taxon>
        <taxon>Poaceae</taxon>
        <taxon>PACMAD clade</taxon>
        <taxon>Panicoideae</taxon>
        <taxon>Panicodae</taxon>
        <taxon>Paniceae</taxon>
        <taxon>Dichantheliinae</taxon>
        <taxon>Dichanthelium</taxon>
    </lineage>
</organism>
<evidence type="ECO:0000313" key="22">
    <source>
        <dbReference type="EMBL" id="OEL34605.1"/>
    </source>
</evidence>
<dbReference type="Pfam" id="PF01535">
    <property type="entry name" value="PPR"/>
    <property type="match status" value="4"/>
</dbReference>
<feature type="region of interest" description="Disordered" evidence="19">
    <location>
        <begin position="1"/>
        <end position="34"/>
    </location>
</feature>
<dbReference type="InterPro" id="IPR004827">
    <property type="entry name" value="bZIP"/>
</dbReference>
<comment type="caution">
    <text evidence="22">The sequence shown here is derived from an EMBL/GenBank/DDBJ whole genome shotgun (WGS) entry which is preliminary data.</text>
</comment>
<dbReference type="Pfam" id="PF13041">
    <property type="entry name" value="PPR_2"/>
    <property type="match status" value="1"/>
</dbReference>
<proteinExistence type="inferred from homology"/>
<evidence type="ECO:0000256" key="15">
    <source>
        <dbReference type="ARBA" id="ARBA00023230"/>
    </source>
</evidence>
<evidence type="ECO:0000256" key="14">
    <source>
        <dbReference type="ARBA" id="ARBA00023180"/>
    </source>
</evidence>
<feature type="repeat" description="PPR" evidence="18">
    <location>
        <begin position="784"/>
        <end position="818"/>
    </location>
</feature>
<feature type="region of interest" description="Disordered" evidence="19">
    <location>
        <begin position="481"/>
        <end position="506"/>
    </location>
</feature>
<evidence type="ECO:0000256" key="9">
    <source>
        <dbReference type="ARBA" id="ARBA00022989"/>
    </source>
</evidence>
<feature type="repeat" description="PPR" evidence="18">
    <location>
        <begin position="749"/>
        <end position="783"/>
    </location>
</feature>
<evidence type="ECO:0000256" key="4">
    <source>
        <dbReference type="ARBA" id="ARBA00007626"/>
    </source>
</evidence>
<dbReference type="InterPro" id="IPR046347">
    <property type="entry name" value="bZIP_sf"/>
</dbReference>
<dbReference type="Proteomes" id="UP000095767">
    <property type="component" value="Unassembled WGS sequence"/>
</dbReference>
<dbReference type="Gene3D" id="1.25.40.10">
    <property type="entry name" value="Tetratricopeptide repeat domain"/>
    <property type="match status" value="2"/>
</dbReference>
<evidence type="ECO:0000256" key="10">
    <source>
        <dbReference type="ARBA" id="ARBA00023015"/>
    </source>
</evidence>
<evidence type="ECO:0000256" key="19">
    <source>
        <dbReference type="SAM" id="MobiDB-lite"/>
    </source>
</evidence>
<evidence type="ECO:0000256" key="1">
    <source>
        <dbReference type="ARBA" id="ARBA00004123"/>
    </source>
</evidence>
<dbReference type="PANTHER" id="PTHR45717">
    <property type="entry name" value="OS12G0527900 PROTEIN"/>
    <property type="match status" value="1"/>
</dbReference>
<dbReference type="GO" id="GO:0003729">
    <property type="term" value="F:mRNA binding"/>
    <property type="evidence" value="ECO:0007669"/>
    <property type="project" value="UniProtKB-ARBA"/>
</dbReference>
<dbReference type="GO" id="GO:0005634">
    <property type="term" value="C:nucleus"/>
    <property type="evidence" value="ECO:0007669"/>
    <property type="project" value="UniProtKB-SubCell"/>
</dbReference>
<keyword evidence="23" id="KW-1185">Reference proteome</keyword>
<keyword evidence="10" id="KW-0805">Transcription regulation</keyword>
<dbReference type="FunFam" id="1.25.40.10:FF:000589">
    <property type="entry name" value="Pentatricopeptide repeat-containing protein"/>
    <property type="match status" value="1"/>
</dbReference>
<evidence type="ECO:0000256" key="13">
    <source>
        <dbReference type="ARBA" id="ARBA00023163"/>
    </source>
</evidence>
<keyword evidence="11" id="KW-0238">DNA-binding</keyword>
<evidence type="ECO:0000256" key="6">
    <source>
        <dbReference type="ARBA" id="ARBA00022737"/>
    </source>
</evidence>
<dbReference type="PANTHER" id="PTHR45717:SF20">
    <property type="entry name" value="OS07G0598500 PROTEIN"/>
    <property type="match status" value="1"/>
</dbReference>